<evidence type="ECO:0000256" key="1">
    <source>
        <dbReference type="SAM" id="MobiDB-lite"/>
    </source>
</evidence>
<comment type="caution">
    <text evidence="2">The sequence shown here is derived from an EMBL/GenBank/DDBJ whole genome shotgun (WGS) entry which is preliminary data.</text>
</comment>
<accession>A0A1R2B627</accession>
<evidence type="ECO:0000313" key="3">
    <source>
        <dbReference type="Proteomes" id="UP000187209"/>
    </source>
</evidence>
<proteinExistence type="predicted"/>
<keyword evidence="3" id="KW-1185">Reference proteome</keyword>
<dbReference type="Proteomes" id="UP000187209">
    <property type="component" value="Unassembled WGS sequence"/>
</dbReference>
<feature type="region of interest" description="Disordered" evidence="1">
    <location>
        <begin position="723"/>
        <end position="748"/>
    </location>
</feature>
<feature type="compositionally biased region" description="Acidic residues" evidence="1">
    <location>
        <begin position="588"/>
        <end position="599"/>
    </location>
</feature>
<dbReference type="EMBL" id="MPUH01000928">
    <property type="protein sequence ID" value="OMJ72125.1"/>
    <property type="molecule type" value="Genomic_DNA"/>
</dbReference>
<name>A0A1R2B627_9CILI</name>
<organism evidence="2 3">
    <name type="scientific">Stentor coeruleus</name>
    <dbReference type="NCBI Taxonomy" id="5963"/>
    <lineage>
        <taxon>Eukaryota</taxon>
        <taxon>Sar</taxon>
        <taxon>Alveolata</taxon>
        <taxon>Ciliophora</taxon>
        <taxon>Postciliodesmatophora</taxon>
        <taxon>Heterotrichea</taxon>
        <taxon>Heterotrichida</taxon>
        <taxon>Stentoridae</taxon>
        <taxon>Stentor</taxon>
    </lineage>
</organism>
<gene>
    <name evidence="2" type="ORF">SteCoe_29508</name>
</gene>
<dbReference type="AlphaFoldDB" id="A0A1R2B627"/>
<reference evidence="2 3" key="1">
    <citation type="submission" date="2016-11" db="EMBL/GenBank/DDBJ databases">
        <title>The macronuclear genome of Stentor coeruleus: a giant cell with tiny introns.</title>
        <authorList>
            <person name="Slabodnick M."/>
            <person name="Ruby J.G."/>
            <person name="Reiff S.B."/>
            <person name="Swart E.C."/>
            <person name="Gosai S."/>
            <person name="Prabakaran S."/>
            <person name="Witkowska E."/>
            <person name="Larue G.E."/>
            <person name="Fisher S."/>
            <person name="Freeman R.M."/>
            <person name="Gunawardena J."/>
            <person name="Chu W."/>
            <person name="Stover N.A."/>
            <person name="Gregory B.D."/>
            <person name="Nowacki M."/>
            <person name="Derisi J."/>
            <person name="Roy S.W."/>
            <person name="Marshall W.F."/>
            <person name="Sood P."/>
        </authorList>
    </citation>
    <scope>NUCLEOTIDE SEQUENCE [LARGE SCALE GENOMIC DNA]</scope>
    <source>
        <strain evidence="2">WM001</strain>
    </source>
</reference>
<sequence>MESFKCFSDSCSEELEIMCRCRFPPLYMCKYHRVGHSALSADHIFEKIPENQKLVLQSRKLKIVDELYTSQKYFITPGTGCMNFFKFELSSLQLPLDYKSTFNSMAQILTSRIIKIPRGLTENLKKEVKTFVSSASRVVFNIALDFNRIVKDLSTFFDELHSKIETETTKLLENLIHTLIRDKIMKESSGFFSKTSVIDLKQEFFTQILLTAFDYDSIISKFLSSFKSFLPDQQYIMKYLQEFESSYNQYYKESIDSYEKIMLKYIKATYKSKKYQRVGIYKQATPFNKENIDITPNWILIFNSLIRIEKVRVEQCIEISPNEILVSLRFESSACFRIILISELTSYHIMTLQGDGVILASGSTKSEFVVIQNYPKKCYLCCIDENSLVQQDEIFLPLETCSFIISACYYDKKLLYVTNEGRAFIKPLSSNKNSSILSIQVHPKDKVMSVKFKHKQKLILLRTLEFIYILTKENEELYRLKSMKKDIEIGDDTNGRSVFFYYIEGKDLEYLTFIINKEEKKKLGFKKKENNAFYGTMSSKLMSTLKNIMSDTTQEKKNHFTDLVSKRHFPINIKPSGHIIDSNYNSEAESEEDSALDSYEENRSEIIKNENQAENINLIKSQTITLKKIKKEENQRRDSFELERDNSSPDFIDIPVIEQFPETGPLLYEDNRPFYNNPRREEEKKTPVFIELNPEDAKQPQMFVIPPGRTLENQARQDIKITNPIIKPPPSQQKDIRNPSNEIKPPVFSQNPFQVDVKKPNLPAQVQKKPNQPIEIKPPSEPKVEIRQNIGIMSKNVEPAIKKVIEIPKLPPPTAIQIKRCEICQIPCADSRYSGISLCEQPHRCPKKCEKQGSCSSSGKVNCIGNLPAGVKGHEGPHFCDIKYHSCDVKCPVEECGTYCSRNFGHKGQHKANIHQNKGDNSSCNDFCFNRVHKHYLACKGGNKCGQLEQGNGFRHCKKKSNIDKVICDKYWTFHNWEKIN</sequence>
<feature type="region of interest" description="Disordered" evidence="1">
    <location>
        <begin position="582"/>
        <end position="602"/>
    </location>
</feature>
<protein>
    <submittedName>
        <fullName evidence="2">Uncharacterized protein</fullName>
    </submittedName>
</protein>
<evidence type="ECO:0000313" key="2">
    <source>
        <dbReference type="EMBL" id="OMJ72125.1"/>
    </source>
</evidence>